<comment type="caution">
    <text evidence="1">The sequence shown here is derived from an EMBL/GenBank/DDBJ whole genome shotgun (WGS) entry which is preliminary data.</text>
</comment>
<organism evidence="1">
    <name type="scientific">bioreactor metagenome</name>
    <dbReference type="NCBI Taxonomy" id="1076179"/>
    <lineage>
        <taxon>unclassified sequences</taxon>
        <taxon>metagenomes</taxon>
        <taxon>ecological metagenomes</taxon>
    </lineage>
</organism>
<gene>
    <name evidence="1" type="ORF">SDC9_72475</name>
</gene>
<reference evidence="1" key="1">
    <citation type="submission" date="2019-08" db="EMBL/GenBank/DDBJ databases">
        <authorList>
            <person name="Kucharzyk K."/>
            <person name="Murdoch R.W."/>
            <person name="Higgins S."/>
            <person name="Loffler F."/>
        </authorList>
    </citation>
    <scope>NUCLEOTIDE SEQUENCE</scope>
</reference>
<accession>A0A644YIN4</accession>
<proteinExistence type="predicted"/>
<name>A0A644YIN4_9ZZZZ</name>
<sequence>MCISFTSPLLKGGRQNFFHACLAFEYLADAGFSEAFHSVVQRFLSQDVGGGAGDDELPDGVGDGHNFKDGGPAAVSCAPAFVAPHGAEGPGSGGHVQCFSHFLRQFVFFLAGSAEVSHEPLGDDGEQRGRYQERLDAHVDEPYGGAGGVVGVEGREDEVPGQGGPDGELGRLSVPDFSHHYFVGVLAEDGPEGAVEGESGPFVHLDLADAEDGVFHGVLHGDHVDFRLVDLFEDRVEGGGFSASRRPGDEDDAVGCVADLVHKHLVVGVEAQFGEAHHGVALVEDTDDYFFSVDGGQGGDPEVHPPSQDLDEDSAVLGAPFFRDVHA</sequence>
<evidence type="ECO:0000313" key="1">
    <source>
        <dbReference type="EMBL" id="MPM25974.1"/>
    </source>
</evidence>
<protein>
    <submittedName>
        <fullName evidence="1">Uncharacterized protein</fullName>
    </submittedName>
</protein>
<dbReference type="AlphaFoldDB" id="A0A644YIN4"/>
<dbReference type="EMBL" id="VSSQ01004621">
    <property type="protein sequence ID" value="MPM25974.1"/>
    <property type="molecule type" value="Genomic_DNA"/>
</dbReference>